<dbReference type="PANTHER" id="PTHR30349">
    <property type="entry name" value="PHAGE INTEGRASE-RELATED"/>
    <property type="match status" value="1"/>
</dbReference>
<dbReference type="AlphaFoldDB" id="A0A7W4NL30"/>
<dbReference type="CDD" id="cd00796">
    <property type="entry name" value="INT_Rci_Hp1_C"/>
    <property type="match status" value="1"/>
</dbReference>
<accession>A0A7W4NL30</accession>
<protein>
    <submittedName>
        <fullName evidence="6">Site-specific integrase</fullName>
    </submittedName>
</protein>
<organism evidence="6 7">
    <name type="scientific">Gluconacetobacter diazotrophicus</name>
    <name type="common">Acetobacter diazotrophicus</name>
    <dbReference type="NCBI Taxonomy" id="33996"/>
    <lineage>
        <taxon>Bacteria</taxon>
        <taxon>Pseudomonadati</taxon>
        <taxon>Pseudomonadota</taxon>
        <taxon>Alphaproteobacteria</taxon>
        <taxon>Acetobacterales</taxon>
        <taxon>Acetobacteraceae</taxon>
        <taxon>Gluconacetobacter</taxon>
    </lineage>
</organism>
<dbReference type="SUPFAM" id="SSF56349">
    <property type="entry name" value="DNA breaking-rejoining enzymes"/>
    <property type="match status" value="1"/>
</dbReference>
<sequence>MSGYVQDCRERSIASVASLDYASAAICEHLGDLQPAHLTRRECRSYAAKRHSQGRRGMAGGKWKAISDGTIIKELVTLRTALRWSQSMGWIDKVPHVETPRTPPPRDRWLTKEEFQRLLGNTSTPHVRLFMMMALYTGARTSAILELTWDQVDLALGIIRFGAGVGNKGRSTVPIVPELLSALKDAAFIRTTDWVVEYRGDRIRKIKTAFNKRVRAAGLTRVTPHTLRHTCATWMVMGGVPFEMVAKYLGNSVEMVERVYGHHSPDWLRKAAAALSGFSVPRGTENMAVTTIEK</sequence>
<proteinExistence type="inferred from homology"/>
<dbReference type="Pfam" id="PF00589">
    <property type="entry name" value="Phage_integrase"/>
    <property type="match status" value="1"/>
</dbReference>
<name>A0A7W4NL30_GLUDI</name>
<comment type="caution">
    <text evidence="6">The sequence shown here is derived from an EMBL/GenBank/DDBJ whole genome shotgun (WGS) entry which is preliminary data.</text>
</comment>
<dbReference type="Gene3D" id="1.10.443.10">
    <property type="entry name" value="Intergrase catalytic core"/>
    <property type="match status" value="1"/>
</dbReference>
<keyword evidence="3" id="KW-0238">DNA-binding</keyword>
<feature type="domain" description="Tyr recombinase" evidence="5">
    <location>
        <begin position="105"/>
        <end position="273"/>
    </location>
</feature>
<evidence type="ECO:0000256" key="1">
    <source>
        <dbReference type="ARBA" id="ARBA00008857"/>
    </source>
</evidence>
<evidence type="ECO:0000259" key="5">
    <source>
        <dbReference type="PROSITE" id="PS51898"/>
    </source>
</evidence>
<dbReference type="GO" id="GO:0006310">
    <property type="term" value="P:DNA recombination"/>
    <property type="evidence" value="ECO:0007669"/>
    <property type="project" value="UniProtKB-KW"/>
</dbReference>
<dbReference type="InterPro" id="IPR011010">
    <property type="entry name" value="DNA_brk_join_enz"/>
</dbReference>
<dbReference type="InterPro" id="IPR050090">
    <property type="entry name" value="Tyrosine_recombinase_XerCD"/>
</dbReference>
<evidence type="ECO:0000256" key="4">
    <source>
        <dbReference type="ARBA" id="ARBA00023172"/>
    </source>
</evidence>
<dbReference type="PROSITE" id="PS51898">
    <property type="entry name" value="TYR_RECOMBINASE"/>
    <property type="match status" value="1"/>
</dbReference>
<dbReference type="Proteomes" id="UP000550787">
    <property type="component" value="Unassembled WGS sequence"/>
</dbReference>
<evidence type="ECO:0000313" key="7">
    <source>
        <dbReference type="Proteomes" id="UP000550787"/>
    </source>
</evidence>
<dbReference type="GO" id="GO:0015074">
    <property type="term" value="P:DNA integration"/>
    <property type="evidence" value="ECO:0007669"/>
    <property type="project" value="UniProtKB-KW"/>
</dbReference>
<dbReference type="EMBL" id="JABEQG010000026">
    <property type="protein sequence ID" value="MBB2157243.1"/>
    <property type="molecule type" value="Genomic_DNA"/>
</dbReference>
<evidence type="ECO:0000256" key="2">
    <source>
        <dbReference type="ARBA" id="ARBA00022908"/>
    </source>
</evidence>
<reference evidence="6 7" key="1">
    <citation type="submission" date="2020-04" db="EMBL/GenBank/DDBJ databases">
        <title>Description of novel Gluconacetobacter.</title>
        <authorList>
            <person name="Sombolestani A."/>
        </authorList>
    </citation>
    <scope>NUCLEOTIDE SEQUENCE [LARGE SCALE GENOMIC DNA]</scope>
    <source>
        <strain evidence="6 7">LMG 7603</strain>
    </source>
</reference>
<gene>
    <name evidence="6" type="ORF">HLH33_13130</name>
</gene>
<comment type="similarity">
    <text evidence="1">Belongs to the 'phage' integrase family.</text>
</comment>
<keyword evidence="4" id="KW-0233">DNA recombination</keyword>
<dbReference type="InterPro" id="IPR013762">
    <property type="entry name" value="Integrase-like_cat_sf"/>
</dbReference>
<dbReference type="PANTHER" id="PTHR30349:SF41">
    <property type="entry name" value="INTEGRASE_RECOMBINASE PROTEIN MJ0367-RELATED"/>
    <property type="match status" value="1"/>
</dbReference>
<dbReference type="GO" id="GO:0003677">
    <property type="term" value="F:DNA binding"/>
    <property type="evidence" value="ECO:0007669"/>
    <property type="project" value="UniProtKB-KW"/>
</dbReference>
<keyword evidence="2" id="KW-0229">DNA integration</keyword>
<evidence type="ECO:0000256" key="3">
    <source>
        <dbReference type="ARBA" id="ARBA00023125"/>
    </source>
</evidence>
<dbReference type="InterPro" id="IPR002104">
    <property type="entry name" value="Integrase_catalytic"/>
</dbReference>
<evidence type="ECO:0000313" key="6">
    <source>
        <dbReference type="EMBL" id="MBB2157243.1"/>
    </source>
</evidence>